<dbReference type="AlphaFoldDB" id="A0A409YIM9"/>
<evidence type="ECO:0000313" key="2">
    <source>
        <dbReference type="Proteomes" id="UP000284706"/>
    </source>
</evidence>
<protein>
    <submittedName>
        <fullName evidence="1">Uncharacterized protein</fullName>
    </submittedName>
</protein>
<dbReference type="Proteomes" id="UP000284706">
    <property type="component" value="Unassembled WGS sequence"/>
</dbReference>
<dbReference type="EMBL" id="NHYE01000815">
    <property type="protein sequence ID" value="PPR02825.1"/>
    <property type="molecule type" value="Genomic_DNA"/>
</dbReference>
<dbReference type="InParanoid" id="A0A409YIM9"/>
<proteinExistence type="predicted"/>
<reference evidence="1 2" key="1">
    <citation type="journal article" date="2018" name="Evol. Lett.">
        <title>Horizontal gene cluster transfer increased hallucinogenic mushroom diversity.</title>
        <authorList>
            <person name="Reynolds H.T."/>
            <person name="Vijayakumar V."/>
            <person name="Gluck-Thaler E."/>
            <person name="Korotkin H.B."/>
            <person name="Matheny P.B."/>
            <person name="Slot J.C."/>
        </authorList>
    </citation>
    <scope>NUCLEOTIDE SEQUENCE [LARGE SCALE GENOMIC DNA]</scope>
    <source>
        <strain evidence="1 2">SRW20</strain>
    </source>
</reference>
<evidence type="ECO:0000313" key="1">
    <source>
        <dbReference type="EMBL" id="PPR02825.1"/>
    </source>
</evidence>
<name>A0A409YIM9_9AGAR</name>
<keyword evidence="2" id="KW-1185">Reference proteome</keyword>
<accession>A0A409YIM9</accession>
<comment type="caution">
    <text evidence="1">The sequence shown here is derived from an EMBL/GenBank/DDBJ whole genome shotgun (WGS) entry which is preliminary data.</text>
</comment>
<gene>
    <name evidence="1" type="ORF">CVT26_009583</name>
</gene>
<organism evidence="1 2">
    <name type="scientific">Gymnopilus dilepis</name>
    <dbReference type="NCBI Taxonomy" id="231916"/>
    <lineage>
        <taxon>Eukaryota</taxon>
        <taxon>Fungi</taxon>
        <taxon>Dikarya</taxon>
        <taxon>Basidiomycota</taxon>
        <taxon>Agaricomycotina</taxon>
        <taxon>Agaricomycetes</taxon>
        <taxon>Agaricomycetidae</taxon>
        <taxon>Agaricales</taxon>
        <taxon>Agaricineae</taxon>
        <taxon>Hymenogastraceae</taxon>
        <taxon>Gymnopilus</taxon>
    </lineage>
</organism>
<sequence length="162" mass="17900">MEYSGIEDDPTERSLSLQKIKFYKEVGEVRTTRLRVDLTPYTVKMVIGSNSGLGRQEKAKHCMRLVSDTIAAGMLAKEGGQLVKDAEIKGILHNTTCGKGGPKFKKDKRGYHLTVECSGEDGIINKNHVYVDPNLEEADEKTSIRKFTYTAYDAGSLLARAG</sequence>